<dbReference type="Proteomes" id="UP000887565">
    <property type="component" value="Unplaced"/>
</dbReference>
<name>A0A915JDY5_ROMCU</name>
<sequence>MISSRWPGFGALGYSDPVRRPYSERFYHWVIDTVSVKRPFFEKSRFLAYLRWSILIFFIWSVYYTLKNLYHAFVATVDRRRNWRKMPVKNLTVDGEELVDALEVGNLKIFQKFD</sequence>
<dbReference type="WBParaSite" id="nRc.2.0.1.t23811-RA">
    <property type="protein sequence ID" value="nRc.2.0.1.t23811-RA"/>
    <property type="gene ID" value="nRc.2.0.1.g23811"/>
</dbReference>
<organism evidence="2 3">
    <name type="scientific">Romanomermis culicivorax</name>
    <name type="common">Nematode worm</name>
    <dbReference type="NCBI Taxonomy" id="13658"/>
    <lineage>
        <taxon>Eukaryota</taxon>
        <taxon>Metazoa</taxon>
        <taxon>Ecdysozoa</taxon>
        <taxon>Nematoda</taxon>
        <taxon>Enoplea</taxon>
        <taxon>Dorylaimia</taxon>
        <taxon>Mermithida</taxon>
        <taxon>Mermithoidea</taxon>
        <taxon>Mermithidae</taxon>
        <taxon>Romanomermis</taxon>
    </lineage>
</organism>
<feature type="transmembrane region" description="Helical" evidence="1">
    <location>
        <begin position="46"/>
        <end position="66"/>
    </location>
</feature>
<accession>A0A915JDY5</accession>
<keyword evidence="1" id="KW-0812">Transmembrane</keyword>
<keyword evidence="1" id="KW-1133">Transmembrane helix</keyword>
<dbReference type="AlphaFoldDB" id="A0A915JDY5"/>
<reference evidence="3" key="1">
    <citation type="submission" date="2022-11" db="UniProtKB">
        <authorList>
            <consortium name="WormBaseParasite"/>
        </authorList>
    </citation>
    <scope>IDENTIFICATION</scope>
</reference>
<protein>
    <submittedName>
        <fullName evidence="3">Uncharacterized protein</fullName>
    </submittedName>
</protein>
<evidence type="ECO:0000313" key="3">
    <source>
        <dbReference type="WBParaSite" id="nRc.2.0.1.t23811-RA"/>
    </source>
</evidence>
<evidence type="ECO:0000313" key="2">
    <source>
        <dbReference type="Proteomes" id="UP000887565"/>
    </source>
</evidence>
<proteinExistence type="predicted"/>
<keyword evidence="1" id="KW-0472">Membrane</keyword>
<evidence type="ECO:0000256" key="1">
    <source>
        <dbReference type="SAM" id="Phobius"/>
    </source>
</evidence>
<keyword evidence="2" id="KW-1185">Reference proteome</keyword>